<proteinExistence type="predicted"/>
<evidence type="ECO:0000259" key="3">
    <source>
        <dbReference type="PROSITE" id="PS01124"/>
    </source>
</evidence>
<dbReference type="EMBL" id="QMFY01000002">
    <property type="protein sequence ID" value="RAW02354.1"/>
    <property type="molecule type" value="Genomic_DNA"/>
</dbReference>
<dbReference type="InterPro" id="IPR009057">
    <property type="entry name" value="Homeodomain-like_sf"/>
</dbReference>
<dbReference type="PROSITE" id="PS01124">
    <property type="entry name" value="HTH_ARAC_FAMILY_2"/>
    <property type="match status" value="1"/>
</dbReference>
<keyword evidence="1" id="KW-0805">Transcription regulation</keyword>
<evidence type="ECO:0000256" key="1">
    <source>
        <dbReference type="ARBA" id="ARBA00023015"/>
    </source>
</evidence>
<dbReference type="Pfam" id="PF12833">
    <property type="entry name" value="HTH_18"/>
    <property type="match status" value="1"/>
</dbReference>
<comment type="caution">
    <text evidence="4">The sequence shown here is derived from an EMBL/GenBank/DDBJ whole genome shotgun (WGS) entry which is preliminary data.</text>
</comment>
<dbReference type="InterPro" id="IPR053142">
    <property type="entry name" value="PchR_regulatory_protein"/>
</dbReference>
<dbReference type="RefSeq" id="WP_112746176.1">
    <property type="nucleotide sequence ID" value="NZ_QMFY01000002.1"/>
</dbReference>
<dbReference type="GO" id="GO:0043565">
    <property type="term" value="F:sequence-specific DNA binding"/>
    <property type="evidence" value="ECO:0007669"/>
    <property type="project" value="InterPro"/>
</dbReference>
<dbReference type="AlphaFoldDB" id="A0A364Y894"/>
<dbReference type="SUPFAM" id="SSF46689">
    <property type="entry name" value="Homeodomain-like"/>
    <property type="match status" value="1"/>
</dbReference>
<name>A0A364Y894_9BACT</name>
<evidence type="ECO:0000313" key="4">
    <source>
        <dbReference type="EMBL" id="RAW02354.1"/>
    </source>
</evidence>
<dbReference type="GO" id="GO:0003700">
    <property type="term" value="F:DNA-binding transcription factor activity"/>
    <property type="evidence" value="ECO:0007669"/>
    <property type="project" value="InterPro"/>
</dbReference>
<dbReference type="PANTHER" id="PTHR47893:SF1">
    <property type="entry name" value="REGULATORY PROTEIN PCHR"/>
    <property type="match status" value="1"/>
</dbReference>
<feature type="domain" description="HTH araC/xylS-type" evidence="3">
    <location>
        <begin position="271"/>
        <end position="369"/>
    </location>
</feature>
<dbReference type="Proteomes" id="UP000251889">
    <property type="component" value="Unassembled WGS sequence"/>
</dbReference>
<dbReference type="SMART" id="SM00342">
    <property type="entry name" value="HTH_ARAC"/>
    <property type="match status" value="1"/>
</dbReference>
<evidence type="ECO:0000256" key="2">
    <source>
        <dbReference type="ARBA" id="ARBA00023163"/>
    </source>
</evidence>
<keyword evidence="5" id="KW-1185">Reference proteome</keyword>
<dbReference type="Gene3D" id="1.10.10.60">
    <property type="entry name" value="Homeodomain-like"/>
    <property type="match status" value="2"/>
</dbReference>
<dbReference type="InterPro" id="IPR018060">
    <property type="entry name" value="HTH_AraC"/>
</dbReference>
<keyword evidence="2" id="KW-0804">Transcription</keyword>
<gene>
    <name evidence="4" type="ORF">DQQ10_07420</name>
</gene>
<evidence type="ECO:0000313" key="5">
    <source>
        <dbReference type="Proteomes" id="UP000251889"/>
    </source>
</evidence>
<dbReference type="PANTHER" id="PTHR47893">
    <property type="entry name" value="REGULATORY PROTEIN PCHR"/>
    <property type="match status" value="1"/>
</dbReference>
<organism evidence="4 5">
    <name type="scientific">Pseudochryseolinea flava</name>
    <dbReference type="NCBI Taxonomy" id="2059302"/>
    <lineage>
        <taxon>Bacteria</taxon>
        <taxon>Pseudomonadati</taxon>
        <taxon>Bacteroidota</taxon>
        <taxon>Cytophagia</taxon>
        <taxon>Cytophagales</taxon>
        <taxon>Fulvivirgaceae</taxon>
        <taxon>Pseudochryseolinea</taxon>
    </lineage>
</organism>
<sequence>MYVDRLKGLIRQSLFLLQATGKFSIHKGNETHLNIVRAPTKQNTVTMNARHVREHLEVSIGKMLTNLEGGEITQENALGKFSCSVEDHDQYIILKRDFETYDGEMAIPFSRQQPSLQMIFSINGQSSFNRSSSPFILSPKSHSLSFFNRFECKNLLQKGTRQQDITFGLSKSFYANFVANYLGVYDRLSSLIMQEQEFNTINEHIAIDAAIEGILNNILSCPFQGEMKSVFMREHIRALLALQFFHFNQVVGDRSISFDTRITKRDHDTLHDIKDYIDQNFLVPSSIEMLSKRFGINEFKLKHGFKVLFDTSPMRYLQYRRLTFSRSLLSDTDKTIKEIAHEVGYAHPANFTIAFTKTFGNGPLSFRGKV</sequence>
<accession>A0A364Y894</accession>
<reference evidence="4 5" key="1">
    <citation type="submission" date="2018-06" db="EMBL/GenBank/DDBJ databases">
        <title>Chryseolinea flavus sp. nov., a member of the phylum Bacteroidetes isolated from soil.</title>
        <authorList>
            <person name="Li Y."/>
            <person name="Wang J."/>
        </authorList>
    </citation>
    <scope>NUCLEOTIDE SEQUENCE [LARGE SCALE GENOMIC DNA]</scope>
    <source>
        <strain evidence="4 5">SDU1-6</strain>
    </source>
</reference>
<protein>
    <recommendedName>
        <fullName evidence="3">HTH araC/xylS-type domain-containing protein</fullName>
    </recommendedName>
</protein>